<dbReference type="AlphaFoldDB" id="A0A6A7A8V1"/>
<protein>
    <submittedName>
        <fullName evidence="1">Uncharacterized protein</fullName>
    </submittedName>
</protein>
<dbReference type="OrthoDB" id="5337308at2759"/>
<sequence length="290" mass="32869">WGPRGIAEEAELHAAHAKGNQRHCLMNDTNAQAGQAWPDPYDRIPKSARSPWVDTMAMLITFDPEGKYDQDENCDFFSGTNRIPQALAALQLSTFPHYKAGDNMCYAVEHRDEHLPDHAPDTYTVDGNQKYNWRSIFFAAIYAQNLESPKHAARKARCKPPSKSELPGMFLMSDVIWAYWARNHPNVANLRYYFANNILNEDTLRVIAKILKDETLPDVPHWPGLRFEENESEFEALLGTPIGATIAYILIQHKAQLGIKLIKSIAIFRDDATKDQDAEVQLLFTVGDVD</sequence>
<evidence type="ECO:0000313" key="1">
    <source>
        <dbReference type="EMBL" id="KAF2829149.1"/>
    </source>
</evidence>
<proteinExistence type="predicted"/>
<evidence type="ECO:0000313" key="2">
    <source>
        <dbReference type="Proteomes" id="UP000799424"/>
    </source>
</evidence>
<organism evidence="1 2">
    <name type="scientific">Ophiobolus disseminans</name>
    <dbReference type="NCBI Taxonomy" id="1469910"/>
    <lineage>
        <taxon>Eukaryota</taxon>
        <taxon>Fungi</taxon>
        <taxon>Dikarya</taxon>
        <taxon>Ascomycota</taxon>
        <taxon>Pezizomycotina</taxon>
        <taxon>Dothideomycetes</taxon>
        <taxon>Pleosporomycetidae</taxon>
        <taxon>Pleosporales</taxon>
        <taxon>Pleosporineae</taxon>
        <taxon>Phaeosphaeriaceae</taxon>
        <taxon>Ophiobolus</taxon>
    </lineage>
</organism>
<feature type="non-terminal residue" evidence="1">
    <location>
        <position position="1"/>
    </location>
</feature>
<keyword evidence="2" id="KW-1185">Reference proteome</keyword>
<feature type="non-terminal residue" evidence="1">
    <location>
        <position position="290"/>
    </location>
</feature>
<dbReference type="Proteomes" id="UP000799424">
    <property type="component" value="Unassembled WGS sequence"/>
</dbReference>
<name>A0A6A7A8V1_9PLEO</name>
<reference evidence="1" key="1">
    <citation type="journal article" date="2020" name="Stud. Mycol.">
        <title>101 Dothideomycetes genomes: a test case for predicting lifestyles and emergence of pathogens.</title>
        <authorList>
            <person name="Haridas S."/>
            <person name="Albert R."/>
            <person name="Binder M."/>
            <person name="Bloem J."/>
            <person name="Labutti K."/>
            <person name="Salamov A."/>
            <person name="Andreopoulos B."/>
            <person name="Baker S."/>
            <person name="Barry K."/>
            <person name="Bills G."/>
            <person name="Bluhm B."/>
            <person name="Cannon C."/>
            <person name="Castanera R."/>
            <person name="Culley D."/>
            <person name="Daum C."/>
            <person name="Ezra D."/>
            <person name="Gonzalez J."/>
            <person name="Henrissat B."/>
            <person name="Kuo A."/>
            <person name="Liang C."/>
            <person name="Lipzen A."/>
            <person name="Lutzoni F."/>
            <person name="Magnuson J."/>
            <person name="Mondo S."/>
            <person name="Nolan M."/>
            <person name="Ohm R."/>
            <person name="Pangilinan J."/>
            <person name="Park H.-J."/>
            <person name="Ramirez L."/>
            <person name="Alfaro M."/>
            <person name="Sun H."/>
            <person name="Tritt A."/>
            <person name="Yoshinaga Y."/>
            <person name="Zwiers L.-H."/>
            <person name="Turgeon B."/>
            <person name="Goodwin S."/>
            <person name="Spatafora J."/>
            <person name="Crous P."/>
            <person name="Grigoriev I."/>
        </authorList>
    </citation>
    <scope>NUCLEOTIDE SEQUENCE</scope>
    <source>
        <strain evidence="1">CBS 113818</strain>
    </source>
</reference>
<dbReference type="EMBL" id="MU006221">
    <property type="protein sequence ID" value="KAF2829149.1"/>
    <property type="molecule type" value="Genomic_DNA"/>
</dbReference>
<gene>
    <name evidence="1" type="ORF">CC86DRAFT_271076</name>
</gene>
<accession>A0A6A7A8V1</accession>